<dbReference type="UniPathway" id="UPA00659"/>
<keyword evidence="7" id="KW-0560">Oxidoreductase</keyword>
<comment type="similarity">
    <text evidence="4">In the N-terminal section; belongs to the enoyl-CoA hydratase/isomerase family.</text>
</comment>
<dbReference type="GO" id="GO:0004300">
    <property type="term" value="F:enoyl-CoA hydratase activity"/>
    <property type="evidence" value="ECO:0007669"/>
    <property type="project" value="UniProtKB-EC"/>
</dbReference>
<keyword evidence="6" id="KW-0276">Fatty acid metabolism</keyword>
<reference evidence="18" key="3">
    <citation type="submission" date="2025-09" db="UniProtKB">
        <authorList>
            <consortium name="Ensembl"/>
        </authorList>
    </citation>
    <scope>IDENTIFICATION</scope>
</reference>
<comment type="catalytic activity">
    <reaction evidence="12">
        <text>(3S)-hydroxyhexadecanoyl-CoA + NAD(+) = 3-oxohexadecanoyl-CoA + NADH + H(+)</text>
        <dbReference type="Rhea" id="RHEA:31159"/>
        <dbReference type="ChEBI" id="CHEBI:15378"/>
        <dbReference type="ChEBI" id="CHEBI:57349"/>
        <dbReference type="ChEBI" id="CHEBI:57540"/>
        <dbReference type="ChEBI" id="CHEBI:57945"/>
        <dbReference type="ChEBI" id="CHEBI:62613"/>
    </reaction>
    <physiologicalReaction direction="left-to-right" evidence="12">
        <dbReference type="Rhea" id="RHEA:31160"/>
    </physiologicalReaction>
</comment>
<gene>
    <name evidence="18" type="primary">hadhab</name>
</gene>
<feature type="site" description="Important for hydroxyacyl-coenzyme A dehydrogenase activity" evidence="15">
    <location>
        <position position="427"/>
    </location>
</feature>
<dbReference type="AlphaFoldDB" id="A0A8C5N3J5"/>
<evidence type="ECO:0000259" key="17">
    <source>
        <dbReference type="Pfam" id="PF02737"/>
    </source>
</evidence>
<dbReference type="InterPro" id="IPR006180">
    <property type="entry name" value="3-OHacyl-CoA_DH_CS"/>
</dbReference>
<dbReference type="Pfam" id="PF00725">
    <property type="entry name" value="3HCDH"/>
    <property type="match status" value="1"/>
</dbReference>
<dbReference type="InterPro" id="IPR006108">
    <property type="entry name" value="3HC_DH_C"/>
</dbReference>
<reference evidence="18" key="1">
    <citation type="submission" date="2020-06" db="EMBL/GenBank/DDBJ databases">
        <authorList>
            <consortium name="Wellcome Sanger Institute Data Sharing"/>
        </authorList>
    </citation>
    <scope>NUCLEOTIDE SEQUENCE [LARGE SCALE GENOMIC DNA]</scope>
</reference>
<dbReference type="NCBIfam" id="TIGR02441">
    <property type="entry name" value="fa_ox_alpha_mit"/>
    <property type="match status" value="1"/>
</dbReference>
<dbReference type="Ensembl" id="ENSGWIT00000031684.1">
    <property type="protein sequence ID" value="ENSGWIP00000029016.1"/>
    <property type="gene ID" value="ENSGWIG00000013557.1"/>
</dbReference>
<dbReference type="GO" id="GO:0070403">
    <property type="term" value="F:NAD+ binding"/>
    <property type="evidence" value="ECO:0007669"/>
    <property type="project" value="InterPro"/>
</dbReference>
<dbReference type="Gene3D" id="3.90.226.10">
    <property type="entry name" value="2-enoyl-CoA Hydratase, Chain A, domain 1"/>
    <property type="match status" value="2"/>
</dbReference>
<dbReference type="GO" id="GO:0006635">
    <property type="term" value="P:fatty acid beta-oxidation"/>
    <property type="evidence" value="ECO:0007669"/>
    <property type="project" value="UniProtKB-UniPathway"/>
</dbReference>
<dbReference type="EC" id="4.2.1.17" evidence="5"/>
<evidence type="ECO:0000313" key="19">
    <source>
        <dbReference type="Proteomes" id="UP000694680"/>
    </source>
</evidence>
<feature type="site" description="Important for long-chain enoyl-CoA hydratase activity" evidence="15">
    <location>
        <position position="125"/>
    </location>
</feature>
<evidence type="ECO:0000256" key="3">
    <source>
        <dbReference type="ARBA" id="ARBA00007005"/>
    </source>
</evidence>
<evidence type="ECO:0000256" key="2">
    <source>
        <dbReference type="ARBA" id="ARBA00005005"/>
    </source>
</evidence>
<dbReference type="Proteomes" id="UP000694680">
    <property type="component" value="Chromosome 22"/>
</dbReference>
<dbReference type="InterPro" id="IPR012803">
    <property type="entry name" value="Fa_ox_alpha_mit"/>
</dbReference>
<name>A0A8C5N3J5_GOUWI</name>
<dbReference type="GO" id="GO:0016507">
    <property type="term" value="C:mitochondrial fatty acid beta-oxidation multienzyme complex"/>
    <property type="evidence" value="ECO:0007669"/>
    <property type="project" value="InterPro"/>
</dbReference>
<feature type="domain" description="3-hydroxyacyl-CoA dehydrogenase NAD binding" evidence="17">
    <location>
        <begin position="293"/>
        <end position="470"/>
    </location>
</feature>
<dbReference type="InterPro" id="IPR029045">
    <property type="entry name" value="ClpP/crotonase-like_dom_sf"/>
</dbReference>
<evidence type="ECO:0000256" key="9">
    <source>
        <dbReference type="ARBA" id="ARBA00023098"/>
    </source>
</evidence>
<evidence type="ECO:0000256" key="4">
    <source>
        <dbReference type="ARBA" id="ARBA00008750"/>
    </source>
</evidence>
<keyword evidence="19" id="KW-1185">Reference proteome</keyword>
<feature type="domain" description="3-hydroxyacyl-CoA dehydrogenase C-terminal" evidence="16">
    <location>
        <begin position="473"/>
        <end position="568"/>
    </location>
</feature>
<dbReference type="SUPFAM" id="SSF51735">
    <property type="entry name" value="NAD(P)-binding Rossmann-fold domains"/>
    <property type="match status" value="1"/>
</dbReference>
<accession>A0A8C5N3J5</accession>
<dbReference type="InterPro" id="IPR006176">
    <property type="entry name" value="3-OHacyl-CoA_DH_NAD-bd"/>
</dbReference>
<organism evidence="18 19">
    <name type="scientific">Gouania willdenowi</name>
    <name type="common">Blunt-snouted clingfish</name>
    <name type="synonym">Lepadogaster willdenowi</name>
    <dbReference type="NCBI Taxonomy" id="441366"/>
    <lineage>
        <taxon>Eukaryota</taxon>
        <taxon>Metazoa</taxon>
        <taxon>Chordata</taxon>
        <taxon>Craniata</taxon>
        <taxon>Vertebrata</taxon>
        <taxon>Euteleostomi</taxon>
        <taxon>Actinopterygii</taxon>
        <taxon>Neopterygii</taxon>
        <taxon>Teleostei</taxon>
        <taxon>Neoteleostei</taxon>
        <taxon>Acanthomorphata</taxon>
        <taxon>Ovalentaria</taxon>
        <taxon>Blenniimorphae</taxon>
        <taxon>Blenniiformes</taxon>
        <taxon>Gobiesocoidei</taxon>
        <taxon>Gobiesocidae</taxon>
        <taxon>Gobiesocinae</taxon>
        <taxon>Gouania</taxon>
    </lineage>
</organism>
<evidence type="ECO:0000256" key="12">
    <source>
        <dbReference type="ARBA" id="ARBA00047613"/>
    </source>
</evidence>
<protein>
    <recommendedName>
        <fullName evidence="5">enoyl-CoA hydratase</fullName>
        <ecNumber evidence="5">4.2.1.17</ecNumber>
    </recommendedName>
</protein>
<evidence type="ECO:0000256" key="14">
    <source>
        <dbReference type="PIRSR" id="PIRSR612803-1"/>
    </source>
</evidence>
<dbReference type="PANTHER" id="PTHR43612:SF3">
    <property type="entry name" value="TRIFUNCTIONAL ENZYME SUBUNIT ALPHA, MITOCHONDRIAL"/>
    <property type="match status" value="1"/>
</dbReference>
<dbReference type="InterPro" id="IPR050136">
    <property type="entry name" value="FA_oxidation_alpha_subunit"/>
</dbReference>
<dbReference type="Pfam" id="PF00378">
    <property type="entry name" value="ECH_1"/>
    <property type="match status" value="1"/>
</dbReference>
<dbReference type="InterPro" id="IPR001753">
    <property type="entry name" value="Enoyl-CoA_hydra/iso"/>
</dbReference>
<dbReference type="PROSITE" id="PS00067">
    <property type="entry name" value="3HCDH"/>
    <property type="match status" value="1"/>
</dbReference>
<evidence type="ECO:0000256" key="8">
    <source>
        <dbReference type="ARBA" id="ARBA00023027"/>
    </source>
</evidence>
<evidence type="ECO:0000256" key="11">
    <source>
        <dbReference type="ARBA" id="ARBA00023268"/>
    </source>
</evidence>
<dbReference type="CDD" id="cd06558">
    <property type="entry name" value="crotonase-like"/>
    <property type="match status" value="1"/>
</dbReference>
<evidence type="ECO:0000256" key="10">
    <source>
        <dbReference type="ARBA" id="ARBA00023239"/>
    </source>
</evidence>
<reference evidence="18" key="2">
    <citation type="submission" date="2025-08" db="UniProtKB">
        <authorList>
            <consortium name="Ensembl"/>
        </authorList>
    </citation>
    <scope>IDENTIFICATION</scope>
</reference>
<dbReference type="SUPFAM" id="SSF52096">
    <property type="entry name" value="ClpP/crotonase"/>
    <property type="match status" value="1"/>
</dbReference>
<proteinExistence type="inferred from homology"/>
<evidence type="ECO:0000256" key="15">
    <source>
        <dbReference type="PIRSR" id="PIRSR612803-2"/>
    </source>
</evidence>
<keyword evidence="10" id="KW-0456">Lyase</keyword>
<keyword evidence="8" id="KW-0520">NAD</keyword>
<dbReference type="PANTHER" id="PTHR43612">
    <property type="entry name" value="TRIFUNCTIONAL ENZYME SUBUNIT ALPHA"/>
    <property type="match status" value="1"/>
</dbReference>
<sequence>MLSLCIFGSTTRTHVSYEVKDDVAVVRMNDPNSKVNTISIQMQNEMTEVMNELWANDAVKSAVLISSKPGCFIAGADINMIQACSSAEEVTKLSQEGQKMFELVEKSPKPIVAAINGSCLGGGLEVGLPNAFDMMLTGRNIRADKAKKMGLVHHLVDPLGPGLKSPEQRTMDYLEEVAIQFAKGIVDKKIPLQKDKGMMQSKYFEFVRNQIYKTVHGKVMKQSKGLYPAPLKIIECVKTGVEQGPTAGYLAESQNFGQLAMTAESSALIGLYHGQVACKKNRFGSPAKEVKTLAILGAGLMGAGIAQVTVDKGVRTILKDTTVQGLARGEEQVYKGLNDKTKKKSITSFERDSILSNLCGQLDYKGFEKVDMVIEAVFEDIKIKHAVLKEVEAVVSPHCIFASNTSALPIKDIAAASKRPDKVIGMHYFSPVDKMQLLEIITTDQTSKDTTASAVAVGLKQGKVIIVVGDGPGFYTTRCLAPVLVEAVRVLQEGADPKKLDSLTTSFGFPVGAATLVDEVGIDVAVHVAEDLGKAFGSRFGGGNVDVLKTMVELGFKGRKSGKGWYVYEPGRKIKEVNPEIGEILENYRMKANPAVSSDSDVQYRLISRFVNEAVLCLQEGILNGPLEGDIGAVFGLGFPPCLGGPFRFLDSFGADKLVAKMQQFEAVYGNQFSPCQLLLDHAKDSSKKFHK</sequence>
<dbReference type="InterPro" id="IPR036291">
    <property type="entry name" value="NAD(P)-bd_dom_sf"/>
</dbReference>
<dbReference type="GO" id="GO:0016509">
    <property type="term" value="F:long-chain (3S)-3-hydroxyacyl-CoA dehydrogenase (NAD+) activity"/>
    <property type="evidence" value="ECO:0007669"/>
    <property type="project" value="TreeGrafter"/>
</dbReference>
<comment type="similarity">
    <text evidence="3">In the central section; belongs to the 3-hydroxyacyl-CoA dehydrogenase family.</text>
</comment>
<keyword evidence="11" id="KW-0511">Multifunctional enzyme</keyword>
<dbReference type="FunFam" id="3.40.50.720:FF:000009">
    <property type="entry name" value="Fatty oxidation complex, alpha subunit"/>
    <property type="match status" value="1"/>
</dbReference>
<comment type="catalytic activity">
    <reaction evidence="1">
        <text>(3S)-hydroxyhexadecanoyl-CoA = (2E)-hexadecenoyl-CoA + H2O</text>
        <dbReference type="Rhea" id="RHEA:31163"/>
        <dbReference type="ChEBI" id="CHEBI:15377"/>
        <dbReference type="ChEBI" id="CHEBI:61526"/>
        <dbReference type="ChEBI" id="CHEBI:62613"/>
    </reaction>
    <physiologicalReaction direction="right-to-left" evidence="1">
        <dbReference type="Rhea" id="RHEA:31165"/>
    </physiologicalReaction>
</comment>
<keyword evidence="9" id="KW-0443">Lipid metabolism</keyword>
<feature type="active site" description="For hydroxyacyl-coenzyme A dehydrogenase activity" evidence="14">
    <location>
        <position position="439"/>
    </location>
</feature>
<evidence type="ECO:0000259" key="16">
    <source>
        <dbReference type="Pfam" id="PF00725"/>
    </source>
</evidence>
<comment type="catalytic activity">
    <reaction evidence="13">
        <text>(3S)-hydroxydecanoyl-CoA + NAD(+) = 3-oxodecanoyl-CoA + NADH + H(+)</text>
        <dbReference type="Rhea" id="RHEA:31187"/>
        <dbReference type="ChEBI" id="CHEBI:15378"/>
        <dbReference type="ChEBI" id="CHEBI:57540"/>
        <dbReference type="ChEBI" id="CHEBI:57945"/>
        <dbReference type="ChEBI" id="CHEBI:62548"/>
        <dbReference type="ChEBI" id="CHEBI:62616"/>
    </reaction>
    <physiologicalReaction direction="left-to-right" evidence="13">
        <dbReference type="Rhea" id="RHEA:31188"/>
    </physiologicalReaction>
</comment>
<evidence type="ECO:0000256" key="7">
    <source>
        <dbReference type="ARBA" id="ARBA00023002"/>
    </source>
</evidence>
<evidence type="ECO:0000256" key="5">
    <source>
        <dbReference type="ARBA" id="ARBA00012076"/>
    </source>
</evidence>
<dbReference type="SUPFAM" id="SSF48179">
    <property type="entry name" value="6-phosphogluconate dehydrogenase C-terminal domain-like"/>
    <property type="match status" value="2"/>
</dbReference>
<dbReference type="Gene3D" id="1.10.1040.50">
    <property type="match status" value="1"/>
</dbReference>
<evidence type="ECO:0000256" key="6">
    <source>
        <dbReference type="ARBA" id="ARBA00022832"/>
    </source>
</evidence>
<evidence type="ECO:0000256" key="13">
    <source>
        <dbReference type="ARBA" id="ARBA00048361"/>
    </source>
</evidence>
<evidence type="ECO:0000313" key="18">
    <source>
        <dbReference type="Ensembl" id="ENSGWIP00000029016.1"/>
    </source>
</evidence>
<dbReference type="Pfam" id="PF02737">
    <property type="entry name" value="3HCDH_N"/>
    <property type="match status" value="1"/>
</dbReference>
<dbReference type="InterPro" id="IPR008927">
    <property type="entry name" value="6-PGluconate_DH-like_C_sf"/>
</dbReference>
<evidence type="ECO:0000256" key="1">
    <source>
        <dbReference type="ARBA" id="ARBA00000469"/>
    </source>
</evidence>
<dbReference type="Gene3D" id="3.40.50.720">
    <property type="entry name" value="NAD(P)-binding Rossmann-like Domain"/>
    <property type="match status" value="1"/>
</dbReference>
<comment type="pathway">
    <text evidence="2">Lipid metabolism; fatty acid beta-oxidation.</text>
</comment>
<dbReference type="FunFam" id="1.10.1040.50:FF:000002">
    <property type="entry name" value="Trifunctional enzyme subunit alpha, mitochondrial"/>
    <property type="match status" value="1"/>
</dbReference>